<dbReference type="SUPFAM" id="SSF46894">
    <property type="entry name" value="C-terminal effector domain of the bipartite response regulators"/>
    <property type="match status" value="1"/>
</dbReference>
<keyword evidence="1" id="KW-0805">Transcription regulation</keyword>
<feature type="domain" description="HTH luxR-type" evidence="4">
    <location>
        <begin position="160"/>
        <end position="222"/>
    </location>
</feature>
<accession>A0A6J7KXZ9</accession>
<dbReference type="InterPro" id="IPR016032">
    <property type="entry name" value="Sig_transdc_resp-reg_C-effctor"/>
</dbReference>
<sequence>MTITVSSVQALLPSQAPSGAEGPRLVIVEAQPLMREGIAARINAGLPSARLVYVGGSLHAALEVVMATGCDSAIIGTRCEGPITEVVAASAFAMHGIPSVVLVERPSVQGMEAALIAGAAGYIANDCAGDEFIRAVETVINGGSWAPIVEMYRTGLKSTSVQLSAQERRALVLYASGMTQDAVGRRMGIKPCTVKHYLDRVREKYAQAGLAPRTKLELHALARKEGLLP</sequence>
<dbReference type="GO" id="GO:0003677">
    <property type="term" value="F:DNA binding"/>
    <property type="evidence" value="ECO:0007669"/>
    <property type="project" value="UniProtKB-KW"/>
</dbReference>
<dbReference type="PANTHER" id="PTHR43214:SF24">
    <property type="entry name" value="TRANSCRIPTIONAL REGULATORY PROTEIN NARL-RELATED"/>
    <property type="match status" value="1"/>
</dbReference>
<keyword evidence="2" id="KW-0238">DNA-binding</keyword>
<proteinExistence type="predicted"/>
<dbReference type="PANTHER" id="PTHR43214">
    <property type="entry name" value="TWO-COMPONENT RESPONSE REGULATOR"/>
    <property type="match status" value="1"/>
</dbReference>
<dbReference type="InterPro" id="IPR011006">
    <property type="entry name" value="CheY-like_superfamily"/>
</dbReference>
<dbReference type="EMBL" id="CAFBNE010000078">
    <property type="protein sequence ID" value="CAB4961338.1"/>
    <property type="molecule type" value="Genomic_DNA"/>
</dbReference>
<protein>
    <submittedName>
        <fullName evidence="5">Unannotated protein</fullName>
    </submittedName>
</protein>
<evidence type="ECO:0000256" key="2">
    <source>
        <dbReference type="ARBA" id="ARBA00023125"/>
    </source>
</evidence>
<dbReference type="SUPFAM" id="SSF52172">
    <property type="entry name" value="CheY-like"/>
    <property type="match status" value="1"/>
</dbReference>
<dbReference type="AlphaFoldDB" id="A0A6J7KXZ9"/>
<keyword evidence="3" id="KW-0804">Transcription</keyword>
<dbReference type="SMART" id="SM00421">
    <property type="entry name" value="HTH_LUXR"/>
    <property type="match status" value="1"/>
</dbReference>
<evidence type="ECO:0000256" key="3">
    <source>
        <dbReference type="ARBA" id="ARBA00023163"/>
    </source>
</evidence>
<evidence type="ECO:0000313" key="5">
    <source>
        <dbReference type="EMBL" id="CAB4961338.1"/>
    </source>
</evidence>
<organism evidence="5">
    <name type="scientific">freshwater metagenome</name>
    <dbReference type="NCBI Taxonomy" id="449393"/>
    <lineage>
        <taxon>unclassified sequences</taxon>
        <taxon>metagenomes</taxon>
        <taxon>ecological metagenomes</taxon>
    </lineage>
</organism>
<dbReference type="GO" id="GO:0016987">
    <property type="term" value="F:sigma factor activity"/>
    <property type="evidence" value="ECO:0007669"/>
    <property type="project" value="InterPro"/>
</dbReference>
<evidence type="ECO:0000259" key="4">
    <source>
        <dbReference type="SMART" id="SM00421"/>
    </source>
</evidence>
<dbReference type="InterPro" id="IPR039420">
    <property type="entry name" value="WalR-like"/>
</dbReference>
<dbReference type="GO" id="GO:0006352">
    <property type="term" value="P:DNA-templated transcription initiation"/>
    <property type="evidence" value="ECO:0007669"/>
    <property type="project" value="InterPro"/>
</dbReference>
<evidence type="ECO:0000256" key="1">
    <source>
        <dbReference type="ARBA" id="ARBA00023015"/>
    </source>
</evidence>
<dbReference type="Gene3D" id="3.40.50.2300">
    <property type="match status" value="1"/>
</dbReference>
<gene>
    <name evidence="5" type="ORF">UFOPK3772_02223</name>
</gene>
<name>A0A6J7KXZ9_9ZZZZ</name>
<dbReference type="Pfam" id="PF08281">
    <property type="entry name" value="Sigma70_r4_2"/>
    <property type="match status" value="1"/>
</dbReference>
<dbReference type="InterPro" id="IPR013249">
    <property type="entry name" value="RNA_pol_sigma70_r4_t2"/>
</dbReference>
<dbReference type="InterPro" id="IPR000792">
    <property type="entry name" value="Tscrpt_reg_LuxR_C"/>
</dbReference>
<reference evidence="5" key="1">
    <citation type="submission" date="2020-05" db="EMBL/GenBank/DDBJ databases">
        <authorList>
            <person name="Chiriac C."/>
            <person name="Salcher M."/>
            <person name="Ghai R."/>
            <person name="Kavagutti S V."/>
        </authorList>
    </citation>
    <scope>NUCLEOTIDE SEQUENCE</scope>
</reference>